<keyword evidence="2" id="KW-1185">Reference proteome</keyword>
<dbReference type="Proteomes" id="UP001055453">
    <property type="component" value="Chromosome"/>
</dbReference>
<evidence type="ECO:0000313" key="1">
    <source>
        <dbReference type="EMBL" id="BDI16410.1"/>
    </source>
</evidence>
<protein>
    <submittedName>
        <fullName evidence="1">Uncharacterized protein</fullName>
    </submittedName>
</protein>
<proteinExistence type="predicted"/>
<sequence>MFDLNKTQYQKLNANNSKITKAHTAFLQARQDYSQQMSEIIQLQLACAQNLLNEES</sequence>
<evidence type="ECO:0000313" key="2">
    <source>
        <dbReference type="Proteomes" id="UP001055453"/>
    </source>
</evidence>
<gene>
    <name evidence="1" type="ORF">ANSO36C_22120</name>
</gene>
<reference evidence="1" key="1">
    <citation type="submission" date="2022-04" db="EMBL/GenBank/DDBJ databases">
        <title>Complete genome sequence of a cyanobacterium, Nostoc sp. SO-36, isolated in Antarctica.</title>
        <authorList>
            <person name="Kanesaki Y."/>
            <person name="Effendi D."/>
            <person name="Sakamoto T."/>
            <person name="Ohtani S."/>
            <person name="Awai K."/>
        </authorList>
    </citation>
    <scope>NUCLEOTIDE SEQUENCE</scope>
    <source>
        <strain evidence="1">SO-36</strain>
    </source>
</reference>
<accession>A0ABM7Z0C3</accession>
<name>A0ABM7Z0C3_NOSCO</name>
<dbReference type="EMBL" id="AP025732">
    <property type="protein sequence ID" value="BDI16410.1"/>
    <property type="molecule type" value="Genomic_DNA"/>
</dbReference>
<organism evidence="1 2">
    <name type="scientific">Nostoc cf. commune SO-36</name>
    <dbReference type="NCBI Taxonomy" id="449208"/>
    <lineage>
        <taxon>Bacteria</taxon>
        <taxon>Bacillati</taxon>
        <taxon>Cyanobacteriota</taxon>
        <taxon>Cyanophyceae</taxon>
        <taxon>Nostocales</taxon>
        <taxon>Nostocaceae</taxon>
        <taxon>Nostoc</taxon>
    </lineage>
</organism>